<evidence type="ECO:0000313" key="3">
    <source>
        <dbReference type="Proteomes" id="UP000325577"/>
    </source>
</evidence>
<evidence type="ECO:0000313" key="2">
    <source>
        <dbReference type="EMBL" id="KAA8532298.1"/>
    </source>
</evidence>
<dbReference type="Proteomes" id="UP000325577">
    <property type="component" value="Linkage Group LG19"/>
</dbReference>
<dbReference type="InterPro" id="IPR008906">
    <property type="entry name" value="HATC_C_dom"/>
</dbReference>
<dbReference type="AlphaFoldDB" id="A0A5J5AQ25"/>
<sequence>MMTRFSTVYASKKSKVDEYLETPVVPRRENFDILQWWKLHSGKFPILAKMARDVLAVPATTIASEVACSVGGRVVDESCASLLSEVVEALVTTNDWIASRKKSVGDSYRRVFK</sequence>
<dbReference type="PANTHER" id="PTHR23272:SF161">
    <property type="entry name" value="ZINC FINGER BED DOMAIN-CONTAINING PROTEIN RICESLEEPER 1-LIKE"/>
    <property type="match status" value="1"/>
</dbReference>
<name>A0A5J5AQ25_9ASTE</name>
<reference evidence="2 3" key="1">
    <citation type="submission" date="2019-09" db="EMBL/GenBank/DDBJ databases">
        <title>A chromosome-level genome assembly of the Chinese tupelo Nyssa sinensis.</title>
        <authorList>
            <person name="Yang X."/>
            <person name="Kang M."/>
            <person name="Yang Y."/>
            <person name="Xiong H."/>
            <person name="Wang M."/>
            <person name="Zhang Z."/>
            <person name="Wang Z."/>
            <person name="Wu H."/>
            <person name="Ma T."/>
            <person name="Liu J."/>
            <person name="Xi Z."/>
        </authorList>
    </citation>
    <scope>NUCLEOTIDE SEQUENCE [LARGE SCALE GENOMIC DNA]</scope>
    <source>
        <strain evidence="2">J267</strain>
        <tissue evidence="2">Leaf</tissue>
    </source>
</reference>
<organism evidence="2 3">
    <name type="scientific">Nyssa sinensis</name>
    <dbReference type="NCBI Taxonomy" id="561372"/>
    <lineage>
        <taxon>Eukaryota</taxon>
        <taxon>Viridiplantae</taxon>
        <taxon>Streptophyta</taxon>
        <taxon>Embryophyta</taxon>
        <taxon>Tracheophyta</taxon>
        <taxon>Spermatophyta</taxon>
        <taxon>Magnoliopsida</taxon>
        <taxon>eudicotyledons</taxon>
        <taxon>Gunneridae</taxon>
        <taxon>Pentapetalae</taxon>
        <taxon>asterids</taxon>
        <taxon>Cornales</taxon>
        <taxon>Nyssaceae</taxon>
        <taxon>Nyssa</taxon>
    </lineage>
</organism>
<dbReference type="Pfam" id="PF05699">
    <property type="entry name" value="Dimer_Tnp_hAT"/>
    <property type="match status" value="1"/>
</dbReference>
<accession>A0A5J5AQ25</accession>
<keyword evidence="3" id="KW-1185">Reference proteome</keyword>
<proteinExistence type="predicted"/>
<dbReference type="SUPFAM" id="SSF53098">
    <property type="entry name" value="Ribonuclease H-like"/>
    <property type="match status" value="1"/>
</dbReference>
<gene>
    <name evidence="2" type="ORF">F0562_032331</name>
</gene>
<dbReference type="EMBL" id="CM018042">
    <property type="protein sequence ID" value="KAA8532298.1"/>
    <property type="molecule type" value="Genomic_DNA"/>
</dbReference>
<dbReference type="PANTHER" id="PTHR23272">
    <property type="entry name" value="BED FINGER-RELATED"/>
    <property type="match status" value="1"/>
</dbReference>
<evidence type="ECO:0000259" key="1">
    <source>
        <dbReference type="Pfam" id="PF05699"/>
    </source>
</evidence>
<protein>
    <recommendedName>
        <fullName evidence="1">HAT C-terminal dimerisation domain-containing protein</fullName>
    </recommendedName>
</protein>
<dbReference type="GO" id="GO:0046983">
    <property type="term" value="F:protein dimerization activity"/>
    <property type="evidence" value="ECO:0007669"/>
    <property type="project" value="InterPro"/>
</dbReference>
<dbReference type="InterPro" id="IPR012337">
    <property type="entry name" value="RNaseH-like_sf"/>
</dbReference>
<dbReference type="OrthoDB" id="1301613at2759"/>
<feature type="domain" description="HAT C-terminal dimerisation" evidence="1">
    <location>
        <begin position="16"/>
        <end position="97"/>
    </location>
</feature>